<evidence type="ECO:0000256" key="7">
    <source>
        <dbReference type="ARBA" id="ARBA00023136"/>
    </source>
</evidence>
<keyword evidence="5 13" id="KW-1133">Transmembrane helix</keyword>
<dbReference type="Pfam" id="PF00060">
    <property type="entry name" value="Lig_chan"/>
    <property type="match status" value="1"/>
</dbReference>
<dbReference type="SUPFAM" id="SSF53850">
    <property type="entry name" value="Periplasmic binding protein-like II"/>
    <property type="match status" value="1"/>
</dbReference>
<feature type="domain" description="Ionotropic glutamate receptor C-terminal" evidence="14">
    <location>
        <begin position="5"/>
        <end position="196"/>
    </location>
</feature>
<keyword evidence="7 13" id="KW-0472">Membrane</keyword>
<feature type="region of interest" description="Disordered" evidence="12">
    <location>
        <begin position="304"/>
        <end position="366"/>
    </location>
</feature>
<keyword evidence="6" id="KW-0406">Ion transport</keyword>
<evidence type="ECO:0000313" key="16">
    <source>
        <dbReference type="Proteomes" id="UP001620645"/>
    </source>
</evidence>
<evidence type="ECO:0000256" key="4">
    <source>
        <dbReference type="ARBA" id="ARBA00022692"/>
    </source>
</evidence>
<feature type="compositionally biased region" description="Polar residues" evidence="12">
    <location>
        <begin position="350"/>
        <end position="366"/>
    </location>
</feature>
<evidence type="ECO:0000256" key="6">
    <source>
        <dbReference type="ARBA" id="ARBA00023065"/>
    </source>
</evidence>
<dbReference type="PANTHER" id="PTHR18966">
    <property type="entry name" value="IONOTROPIC GLUTAMATE RECEPTOR"/>
    <property type="match status" value="1"/>
</dbReference>
<keyword evidence="3" id="KW-0813">Transport</keyword>
<dbReference type="SMART" id="SM00079">
    <property type="entry name" value="PBPe"/>
    <property type="match status" value="1"/>
</dbReference>
<evidence type="ECO:0000256" key="2">
    <source>
        <dbReference type="ARBA" id="ARBA00008685"/>
    </source>
</evidence>
<protein>
    <recommendedName>
        <fullName evidence="14">Ionotropic glutamate receptor C-terminal domain-containing protein</fullName>
    </recommendedName>
</protein>
<organism evidence="15 16">
    <name type="scientific">Heterodera schachtii</name>
    <name type="common">Sugarbeet cyst nematode worm</name>
    <name type="synonym">Tylenchus schachtii</name>
    <dbReference type="NCBI Taxonomy" id="97005"/>
    <lineage>
        <taxon>Eukaryota</taxon>
        <taxon>Metazoa</taxon>
        <taxon>Ecdysozoa</taxon>
        <taxon>Nematoda</taxon>
        <taxon>Chromadorea</taxon>
        <taxon>Rhabditida</taxon>
        <taxon>Tylenchina</taxon>
        <taxon>Tylenchomorpha</taxon>
        <taxon>Tylenchoidea</taxon>
        <taxon>Heteroderidae</taxon>
        <taxon>Heteroderinae</taxon>
        <taxon>Heterodera</taxon>
    </lineage>
</organism>
<dbReference type="GO" id="GO:0034220">
    <property type="term" value="P:monoatomic ion transmembrane transport"/>
    <property type="evidence" value="ECO:0007669"/>
    <property type="project" value="UniProtKB-KW"/>
</dbReference>
<keyword evidence="11" id="KW-0407">Ion channel</keyword>
<gene>
    <name evidence="15" type="ORF">niasHS_002301</name>
</gene>
<keyword evidence="9" id="KW-0325">Glycoprotein</keyword>
<dbReference type="AlphaFoldDB" id="A0ABD2KJJ2"/>
<keyword evidence="16" id="KW-1185">Reference proteome</keyword>
<dbReference type="EMBL" id="JBICCN010000015">
    <property type="protein sequence ID" value="KAL3103115.1"/>
    <property type="molecule type" value="Genomic_DNA"/>
</dbReference>
<evidence type="ECO:0000256" key="5">
    <source>
        <dbReference type="ARBA" id="ARBA00022989"/>
    </source>
</evidence>
<evidence type="ECO:0000256" key="3">
    <source>
        <dbReference type="ARBA" id="ARBA00022448"/>
    </source>
</evidence>
<dbReference type="FunFam" id="3.40.190.10:FF:000241">
    <property type="entry name" value="Glutamate receptor 2"/>
    <property type="match status" value="1"/>
</dbReference>
<evidence type="ECO:0000256" key="10">
    <source>
        <dbReference type="ARBA" id="ARBA00023286"/>
    </source>
</evidence>
<name>A0ABD2KJJ2_HETSC</name>
<evidence type="ECO:0000256" key="12">
    <source>
        <dbReference type="SAM" id="MobiDB-lite"/>
    </source>
</evidence>
<proteinExistence type="inferred from homology"/>
<dbReference type="GO" id="GO:0016020">
    <property type="term" value="C:membrane"/>
    <property type="evidence" value="ECO:0007669"/>
    <property type="project" value="UniProtKB-SubCell"/>
</dbReference>
<comment type="similarity">
    <text evidence="2">Belongs to the glutamate-gated ion channel (TC 1.A.10.1) family.</text>
</comment>
<sequence>MASGAFTISNDFSVYNCLWFTLAAFMQQGTDILPRSISGRIASSAWWFFTMIIEKMHTPIESVDDLAKQTKIKYGIQAGGSTAQFFKYSSVQMYQRMWRFMESQVPTVLVSSYDEGIERVRAHKGRYAFMLEATANEYANNRKPCDTMKVGANLNSVGYGIATPFGSEWKDVVNLAVLALQERGELKKLENKWWYHRGQCDKGISDGSSESLNLSKVAGIFYILIGGMIASMLAAFGEFLYRSRIEARKGQISSMKNFRESLRDQLKLSVQGSAVVKEGTVHEMMQKHKADSLIPANYAEPTPFGCGTTAPTNRRRGAQKQIPPPPSYSANDNNTSSSTVFRKGTEKRSSSAGAQTHNNKRYNTAV</sequence>
<comment type="subcellular location">
    <subcellularLocation>
        <location evidence="1">Membrane</location>
        <topology evidence="1">Multi-pass membrane protein</topology>
    </subcellularLocation>
</comment>
<evidence type="ECO:0000313" key="15">
    <source>
        <dbReference type="EMBL" id="KAL3103115.1"/>
    </source>
</evidence>
<feature type="compositionally biased region" description="Polar residues" evidence="12">
    <location>
        <begin position="328"/>
        <end position="340"/>
    </location>
</feature>
<accession>A0ABD2KJJ2</accession>
<evidence type="ECO:0000256" key="11">
    <source>
        <dbReference type="ARBA" id="ARBA00023303"/>
    </source>
</evidence>
<evidence type="ECO:0000256" key="8">
    <source>
        <dbReference type="ARBA" id="ARBA00023170"/>
    </source>
</evidence>
<dbReference type="InterPro" id="IPR001320">
    <property type="entry name" value="Iontro_rcpt_C"/>
</dbReference>
<reference evidence="15 16" key="1">
    <citation type="submission" date="2024-10" db="EMBL/GenBank/DDBJ databases">
        <authorList>
            <person name="Kim D."/>
        </authorList>
    </citation>
    <scope>NUCLEOTIDE SEQUENCE [LARGE SCALE GENOMIC DNA]</scope>
    <source>
        <strain evidence="15">Taebaek</strain>
    </source>
</reference>
<keyword evidence="4 13" id="KW-0812">Transmembrane</keyword>
<dbReference type="Gene3D" id="3.40.190.10">
    <property type="entry name" value="Periplasmic binding protein-like II"/>
    <property type="match status" value="2"/>
</dbReference>
<evidence type="ECO:0000259" key="14">
    <source>
        <dbReference type="SMART" id="SM00079"/>
    </source>
</evidence>
<keyword evidence="10" id="KW-1071">Ligand-gated ion channel</keyword>
<keyword evidence="8" id="KW-0675">Receptor</keyword>
<dbReference type="InterPro" id="IPR015683">
    <property type="entry name" value="Ionotropic_Glu_rcpt"/>
</dbReference>
<evidence type="ECO:0000256" key="13">
    <source>
        <dbReference type="SAM" id="Phobius"/>
    </source>
</evidence>
<evidence type="ECO:0000256" key="9">
    <source>
        <dbReference type="ARBA" id="ARBA00023180"/>
    </source>
</evidence>
<dbReference type="Proteomes" id="UP001620645">
    <property type="component" value="Unassembled WGS sequence"/>
</dbReference>
<evidence type="ECO:0000256" key="1">
    <source>
        <dbReference type="ARBA" id="ARBA00004141"/>
    </source>
</evidence>
<comment type="caution">
    <text evidence="15">The sequence shown here is derived from an EMBL/GenBank/DDBJ whole genome shotgun (WGS) entry which is preliminary data.</text>
</comment>
<feature type="transmembrane region" description="Helical" evidence="13">
    <location>
        <begin position="219"/>
        <end position="241"/>
    </location>
</feature>